<keyword evidence="1" id="KW-0472">Membrane</keyword>
<evidence type="ECO:0000256" key="1">
    <source>
        <dbReference type="SAM" id="Phobius"/>
    </source>
</evidence>
<organism evidence="2 3">
    <name type="scientific">Candidatus Muproteobacteria bacterium RBG_16_60_9</name>
    <dbReference type="NCBI Taxonomy" id="1817755"/>
    <lineage>
        <taxon>Bacteria</taxon>
        <taxon>Pseudomonadati</taxon>
        <taxon>Pseudomonadota</taxon>
        <taxon>Candidatus Muproteobacteria</taxon>
    </lineage>
</organism>
<sequence>MPSTVTILALFFAVVGLAFLIAAFAAMRRVRLIRMSTRLVLAIALFAIAGFFAALTVGTQGYRALTREEVAAIVETQPLGPQRFRVRVRFPDGRVAAHTLAGDELYVDAHILKWKPLANFLGLHTAYELDRVGGRYQQLNDEQNSPRTIYGLGNKKPVDIFNLRQRFTMLAPLLDAEYGSATFVAVEQPATLEVRVSTTGLLIRKVGSAAE</sequence>
<dbReference type="Proteomes" id="UP000179076">
    <property type="component" value="Unassembled WGS sequence"/>
</dbReference>
<keyword evidence="1" id="KW-1133">Transmembrane helix</keyword>
<name>A0A1F6VAJ5_9PROT</name>
<reference evidence="2 3" key="1">
    <citation type="journal article" date="2016" name="Nat. Commun.">
        <title>Thousands of microbial genomes shed light on interconnected biogeochemical processes in an aquifer system.</title>
        <authorList>
            <person name="Anantharaman K."/>
            <person name="Brown C.T."/>
            <person name="Hug L.A."/>
            <person name="Sharon I."/>
            <person name="Castelle C.J."/>
            <person name="Probst A.J."/>
            <person name="Thomas B.C."/>
            <person name="Singh A."/>
            <person name="Wilkins M.J."/>
            <person name="Karaoz U."/>
            <person name="Brodie E.L."/>
            <person name="Williams K.H."/>
            <person name="Hubbard S.S."/>
            <person name="Banfield J.F."/>
        </authorList>
    </citation>
    <scope>NUCLEOTIDE SEQUENCE [LARGE SCALE GENOMIC DNA]</scope>
</reference>
<feature type="transmembrane region" description="Helical" evidence="1">
    <location>
        <begin position="39"/>
        <end position="58"/>
    </location>
</feature>
<evidence type="ECO:0008006" key="4">
    <source>
        <dbReference type="Google" id="ProtNLM"/>
    </source>
</evidence>
<dbReference type="AlphaFoldDB" id="A0A1F6VAJ5"/>
<dbReference type="EMBL" id="MFSP01000082">
    <property type="protein sequence ID" value="OGI66652.1"/>
    <property type="molecule type" value="Genomic_DNA"/>
</dbReference>
<evidence type="ECO:0000313" key="2">
    <source>
        <dbReference type="EMBL" id="OGI66652.1"/>
    </source>
</evidence>
<keyword evidence="1" id="KW-0812">Transmembrane</keyword>
<feature type="transmembrane region" description="Helical" evidence="1">
    <location>
        <begin position="6"/>
        <end position="27"/>
    </location>
</feature>
<evidence type="ECO:0000313" key="3">
    <source>
        <dbReference type="Proteomes" id="UP000179076"/>
    </source>
</evidence>
<comment type="caution">
    <text evidence="2">The sequence shown here is derived from an EMBL/GenBank/DDBJ whole genome shotgun (WGS) entry which is preliminary data.</text>
</comment>
<protein>
    <recommendedName>
        <fullName evidence="4">Cation/multidrug efflux pump</fullName>
    </recommendedName>
</protein>
<accession>A0A1F6VAJ5</accession>
<proteinExistence type="predicted"/>
<gene>
    <name evidence="2" type="ORF">A2W18_01745</name>
</gene>